<keyword evidence="1" id="KW-1133">Transmembrane helix</keyword>
<comment type="caution">
    <text evidence="2">The sequence shown here is derived from an EMBL/GenBank/DDBJ whole genome shotgun (WGS) entry which is preliminary data.</text>
</comment>
<protein>
    <submittedName>
        <fullName evidence="2">Uncharacterized protein</fullName>
    </submittedName>
</protein>
<feature type="transmembrane region" description="Helical" evidence="1">
    <location>
        <begin position="40"/>
        <end position="57"/>
    </location>
</feature>
<proteinExistence type="predicted"/>
<keyword evidence="1" id="KW-0472">Membrane</keyword>
<accession>A0A0F9VRC3</accession>
<organism evidence="2">
    <name type="scientific">marine sediment metagenome</name>
    <dbReference type="NCBI Taxonomy" id="412755"/>
    <lineage>
        <taxon>unclassified sequences</taxon>
        <taxon>metagenomes</taxon>
        <taxon>ecological metagenomes</taxon>
    </lineage>
</organism>
<keyword evidence="1" id="KW-0812">Transmembrane</keyword>
<sequence length="63" mass="7323">MEEEYENFDVDKWKPNLYFLIISLTLTITSIALIDTMLNAFLVGAGFLCFGWSFVFGKYKKTK</sequence>
<feature type="transmembrane region" description="Helical" evidence="1">
    <location>
        <begin position="17"/>
        <end position="34"/>
    </location>
</feature>
<dbReference type="AlphaFoldDB" id="A0A0F9VRC3"/>
<dbReference type="EMBL" id="LAZR01000300">
    <property type="protein sequence ID" value="KKN76026.1"/>
    <property type="molecule type" value="Genomic_DNA"/>
</dbReference>
<reference evidence="2" key="1">
    <citation type="journal article" date="2015" name="Nature">
        <title>Complex archaea that bridge the gap between prokaryotes and eukaryotes.</title>
        <authorList>
            <person name="Spang A."/>
            <person name="Saw J.H."/>
            <person name="Jorgensen S.L."/>
            <person name="Zaremba-Niedzwiedzka K."/>
            <person name="Martijn J."/>
            <person name="Lind A.E."/>
            <person name="van Eijk R."/>
            <person name="Schleper C."/>
            <person name="Guy L."/>
            <person name="Ettema T.J."/>
        </authorList>
    </citation>
    <scope>NUCLEOTIDE SEQUENCE</scope>
</reference>
<gene>
    <name evidence="2" type="ORF">LCGC14_0374160</name>
</gene>
<name>A0A0F9VRC3_9ZZZZ</name>
<evidence type="ECO:0000256" key="1">
    <source>
        <dbReference type="SAM" id="Phobius"/>
    </source>
</evidence>
<evidence type="ECO:0000313" key="2">
    <source>
        <dbReference type="EMBL" id="KKN76026.1"/>
    </source>
</evidence>